<accession>A0A553WAK2</accession>
<keyword evidence="7" id="KW-1185">Reference proteome</keyword>
<keyword evidence="2" id="KW-0223">Dioxygenase</keyword>
<evidence type="ECO:0000313" key="6">
    <source>
        <dbReference type="EMBL" id="TSB01720.1"/>
    </source>
</evidence>
<protein>
    <submittedName>
        <fullName evidence="6">Aspartyl/asparaginyl beta-hydroxylase domain-containing protein</fullName>
    </submittedName>
</protein>
<keyword evidence="3" id="KW-0560">Oxidoreductase</keyword>
<dbReference type="GO" id="GO:0051213">
    <property type="term" value="F:dioxygenase activity"/>
    <property type="evidence" value="ECO:0007669"/>
    <property type="project" value="UniProtKB-KW"/>
</dbReference>
<dbReference type="InterPro" id="IPR027443">
    <property type="entry name" value="IPNS-like_sf"/>
</dbReference>
<proteinExistence type="inferred from homology"/>
<organism evidence="6 7">
    <name type="scientific">Sphingorhabdus contaminans</name>
    <dbReference type="NCBI Taxonomy" id="1343899"/>
    <lineage>
        <taxon>Bacteria</taxon>
        <taxon>Pseudomonadati</taxon>
        <taxon>Pseudomonadota</taxon>
        <taxon>Alphaproteobacteria</taxon>
        <taxon>Sphingomonadales</taxon>
        <taxon>Sphingomonadaceae</taxon>
        <taxon>Sphingorhabdus</taxon>
    </lineage>
</organism>
<dbReference type="Gene3D" id="2.60.120.330">
    <property type="entry name" value="B-lactam Antibiotic, Isopenicillin N Synthase, Chain"/>
    <property type="match status" value="1"/>
</dbReference>
<gene>
    <name evidence="6" type="ORF">FOM92_11110</name>
</gene>
<sequence>MVGAMAVSEPVTPPDLMSESDAEARLTRDRFDISALVAKADHRREAGDRRAANAYYAAALRIGAARPSTDSGVVRDLQRAEQGTQWLGEMFRQALVDALEAAGYPREKQHPRFRASLDMMLGITQRPPEYRQYPQKPMAHYYPDVEYLQFADTRKYDWVPKIEAGFEAMRAEAMALLADHQGFEPYMKTTGERPQTDHHGLLENPDWSTLYLWQNGAPVEEHIKRCPILYQAILDHAPLCHIGPRAPSIMLSLLRPGARIPPHMGMLNSRLICHLPLIVPPDCGFRVGSETIAWQEGKIIAFDDSVEHEAWNNSAYDRLVLIFDIWRPEITAEERAQIRAMFAAVDNYR</sequence>
<dbReference type="GO" id="GO:0016020">
    <property type="term" value="C:membrane"/>
    <property type="evidence" value="ECO:0007669"/>
    <property type="project" value="TreeGrafter"/>
</dbReference>
<feature type="domain" description="Aspartyl/asparaginy/proline hydroxylase" evidence="5">
    <location>
        <begin position="164"/>
        <end position="328"/>
    </location>
</feature>
<feature type="region of interest" description="Disordered" evidence="4">
    <location>
        <begin position="1"/>
        <end position="22"/>
    </location>
</feature>
<comment type="caution">
    <text evidence="6">The sequence shown here is derived from an EMBL/GenBank/DDBJ whole genome shotgun (WGS) entry which is preliminary data.</text>
</comment>
<dbReference type="EMBL" id="VKKU01000002">
    <property type="protein sequence ID" value="TSB01720.1"/>
    <property type="molecule type" value="Genomic_DNA"/>
</dbReference>
<dbReference type="InterPro" id="IPR051821">
    <property type="entry name" value="Asp/Asn_beta-hydroxylase"/>
</dbReference>
<dbReference type="OrthoDB" id="21665at2"/>
<dbReference type="SUPFAM" id="SSF51197">
    <property type="entry name" value="Clavaminate synthase-like"/>
    <property type="match status" value="1"/>
</dbReference>
<dbReference type="Proteomes" id="UP000320160">
    <property type="component" value="Unassembled WGS sequence"/>
</dbReference>
<dbReference type="AlphaFoldDB" id="A0A553WAK2"/>
<dbReference type="PANTHER" id="PTHR46332">
    <property type="entry name" value="ASPARTATE BETA-HYDROXYLASE DOMAIN-CONTAINING PROTEIN 2"/>
    <property type="match status" value="1"/>
</dbReference>
<reference evidence="6 7" key="1">
    <citation type="submission" date="2019-07" db="EMBL/GenBank/DDBJ databases">
        <authorList>
            <person name="Park M."/>
        </authorList>
    </citation>
    <scope>NUCLEOTIDE SEQUENCE [LARGE SCALE GENOMIC DNA]</scope>
    <source>
        <strain evidence="6 7">KCTC32445</strain>
    </source>
</reference>
<evidence type="ECO:0000259" key="5">
    <source>
        <dbReference type="Pfam" id="PF05118"/>
    </source>
</evidence>
<evidence type="ECO:0000256" key="4">
    <source>
        <dbReference type="SAM" id="MobiDB-lite"/>
    </source>
</evidence>
<evidence type="ECO:0000313" key="7">
    <source>
        <dbReference type="Proteomes" id="UP000320160"/>
    </source>
</evidence>
<dbReference type="Pfam" id="PF05118">
    <property type="entry name" value="Asp_Arg_Hydrox"/>
    <property type="match status" value="1"/>
</dbReference>
<dbReference type="InterPro" id="IPR007803">
    <property type="entry name" value="Asp/Arg/Pro-Hydrxlase"/>
</dbReference>
<evidence type="ECO:0000256" key="2">
    <source>
        <dbReference type="ARBA" id="ARBA00022964"/>
    </source>
</evidence>
<name>A0A553WAK2_9SPHN</name>
<dbReference type="PANTHER" id="PTHR46332:SF5">
    <property type="entry name" value="ASPARTATE BETA-HYDROXYLASE DOMAIN CONTAINING 2"/>
    <property type="match status" value="1"/>
</dbReference>
<evidence type="ECO:0000256" key="1">
    <source>
        <dbReference type="ARBA" id="ARBA00007730"/>
    </source>
</evidence>
<comment type="similarity">
    <text evidence="1">Belongs to the aspartyl/asparaginyl beta-hydroxylase family.</text>
</comment>
<evidence type="ECO:0000256" key="3">
    <source>
        <dbReference type="ARBA" id="ARBA00023002"/>
    </source>
</evidence>